<dbReference type="GO" id="GO:0048188">
    <property type="term" value="C:Set1C/COMPASS complex"/>
    <property type="evidence" value="ECO:0007669"/>
    <property type="project" value="InterPro"/>
</dbReference>
<dbReference type="AlphaFoldDB" id="A0A7J0GQC9"/>
<dbReference type="InterPro" id="IPR043136">
    <property type="entry name" value="B30.2/SPRY_sf"/>
</dbReference>
<dbReference type="InterPro" id="IPR037353">
    <property type="entry name" value="ASH2"/>
</dbReference>
<keyword evidence="2" id="KW-1185">Reference proteome</keyword>
<protein>
    <submittedName>
        <fullName evidence="1">Similar to TRAUCO</fullName>
    </submittedName>
</protein>
<reference evidence="1 2" key="1">
    <citation type="submission" date="2019-07" db="EMBL/GenBank/DDBJ databases">
        <title>De Novo Assembly of kiwifruit Actinidia rufa.</title>
        <authorList>
            <person name="Sugita-Konishi S."/>
            <person name="Sato K."/>
            <person name="Mori E."/>
            <person name="Abe Y."/>
            <person name="Kisaki G."/>
            <person name="Hamano K."/>
            <person name="Suezawa K."/>
            <person name="Otani M."/>
            <person name="Fukuda T."/>
            <person name="Manabe T."/>
            <person name="Gomi K."/>
            <person name="Tabuchi M."/>
            <person name="Akimitsu K."/>
            <person name="Kataoka I."/>
        </authorList>
    </citation>
    <scope>NUCLEOTIDE SEQUENCE [LARGE SCALE GENOMIC DNA]</scope>
    <source>
        <strain evidence="2">cv. Fuchu</strain>
    </source>
</reference>
<dbReference type="OrthoDB" id="10266026at2759"/>
<dbReference type="Gene3D" id="2.60.120.920">
    <property type="match status" value="1"/>
</dbReference>
<evidence type="ECO:0000313" key="1">
    <source>
        <dbReference type="EMBL" id="GFZ13025.1"/>
    </source>
</evidence>
<dbReference type="SUPFAM" id="SSF49899">
    <property type="entry name" value="Concanavalin A-like lectins/glucanases"/>
    <property type="match status" value="1"/>
</dbReference>
<dbReference type="GO" id="GO:0000976">
    <property type="term" value="F:transcription cis-regulatory region binding"/>
    <property type="evidence" value="ECO:0007669"/>
    <property type="project" value="TreeGrafter"/>
</dbReference>
<sequence>MPFAIVEYDDIRRCNWVAGWIIFAGSEISFFKNGVCQGVAFQDLFGGRYYPAASMYTLPNQPNCVVKFNFGPEFEFFPEDFGSRTVPNPMVEVPYHGYDGKVENGVSIEKKD</sequence>
<dbReference type="PANTHER" id="PTHR10598">
    <property type="entry name" value="SET1/ASH2 HISTONE METHYLTRANSFERASE COMPLEX SUBUNIT ASH2"/>
    <property type="match status" value="1"/>
</dbReference>
<dbReference type="InterPro" id="IPR013320">
    <property type="entry name" value="ConA-like_dom_sf"/>
</dbReference>
<organism evidence="1 2">
    <name type="scientific">Actinidia rufa</name>
    <dbReference type="NCBI Taxonomy" id="165716"/>
    <lineage>
        <taxon>Eukaryota</taxon>
        <taxon>Viridiplantae</taxon>
        <taxon>Streptophyta</taxon>
        <taxon>Embryophyta</taxon>
        <taxon>Tracheophyta</taxon>
        <taxon>Spermatophyta</taxon>
        <taxon>Magnoliopsida</taxon>
        <taxon>eudicotyledons</taxon>
        <taxon>Gunneridae</taxon>
        <taxon>Pentapetalae</taxon>
        <taxon>asterids</taxon>
        <taxon>Ericales</taxon>
        <taxon>Actinidiaceae</taxon>
        <taxon>Actinidia</taxon>
    </lineage>
</organism>
<gene>
    <name evidence="1" type="ORF">Acr_23g0014100</name>
</gene>
<accession>A0A7J0GQC9</accession>
<dbReference type="EMBL" id="BJWL01000023">
    <property type="protein sequence ID" value="GFZ13025.1"/>
    <property type="molecule type" value="Genomic_DNA"/>
</dbReference>
<name>A0A7J0GQC9_9ERIC</name>
<comment type="caution">
    <text evidence="1">The sequence shown here is derived from an EMBL/GenBank/DDBJ whole genome shotgun (WGS) entry which is preliminary data.</text>
</comment>
<dbReference type="PANTHER" id="PTHR10598:SF0">
    <property type="entry name" value="SET1_ASH2 HISTONE METHYLTRANSFERASE COMPLEX SUBUNIT ASH2"/>
    <property type="match status" value="1"/>
</dbReference>
<proteinExistence type="predicted"/>
<dbReference type="Proteomes" id="UP000585474">
    <property type="component" value="Unassembled WGS sequence"/>
</dbReference>
<evidence type="ECO:0000313" key="2">
    <source>
        <dbReference type="Proteomes" id="UP000585474"/>
    </source>
</evidence>